<keyword evidence="3" id="KW-1185">Reference proteome</keyword>
<evidence type="ECO:0000313" key="2">
    <source>
        <dbReference type="EMBL" id="MDA7426647.1"/>
    </source>
</evidence>
<proteinExistence type="predicted"/>
<reference evidence="2 3" key="1">
    <citation type="submission" date="2023-01" db="EMBL/GenBank/DDBJ databases">
        <title>Thalassococcus onchidii sp. nov., isolated from a marine invertebrate from the South China Sea.</title>
        <authorList>
            <person name="Xu S."/>
            <person name="Liu Z."/>
            <person name="Xu Y."/>
        </authorList>
    </citation>
    <scope>NUCLEOTIDE SEQUENCE [LARGE SCALE GENOMIC DNA]</scope>
    <source>
        <strain evidence="2 3">KCTC 32084</strain>
    </source>
</reference>
<dbReference type="EMBL" id="JAQIOY010000010">
    <property type="protein sequence ID" value="MDA7426647.1"/>
    <property type="molecule type" value="Genomic_DNA"/>
</dbReference>
<feature type="domain" description="BioF2-like acetyltransferase" evidence="1">
    <location>
        <begin position="153"/>
        <end position="265"/>
    </location>
</feature>
<dbReference type="InterPro" id="IPR016181">
    <property type="entry name" value="Acyl_CoA_acyltransferase"/>
</dbReference>
<dbReference type="PANTHER" id="PTHR36174:SF1">
    <property type="entry name" value="LIPID II:GLYCINE GLYCYLTRANSFERASE"/>
    <property type="match status" value="1"/>
</dbReference>
<organism evidence="2 3">
    <name type="scientific">Thalassococcus lentus</name>
    <dbReference type="NCBI Taxonomy" id="1210524"/>
    <lineage>
        <taxon>Bacteria</taxon>
        <taxon>Pseudomonadati</taxon>
        <taxon>Pseudomonadota</taxon>
        <taxon>Alphaproteobacteria</taxon>
        <taxon>Rhodobacterales</taxon>
        <taxon>Roseobacteraceae</taxon>
        <taxon>Thalassococcus</taxon>
    </lineage>
</organism>
<protein>
    <submittedName>
        <fullName evidence="2">GNAT family N-acetyltransferase</fullName>
    </submittedName>
</protein>
<accession>A0ABT4XXE8</accession>
<name>A0ABT4XXE8_9RHOB</name>
<gene>
    <name evidence="2" type="ORF">PFY00_18080</name>
</gene>
<dbReference type="Proteomes" id="UP001210720">
    <property type="component" value="Unassembled WGS sequence"/>
</dbReference>
<dbReference type="InterPro" id="IPR038740">
    <property type="entry name" value="BioF2-like_GNAT_dom"/>
</dbReference>
<dbReference type="RefSeq" id="WP_271434002.1">
    <property type="nucleotide sequence ID" value="NZ_JAQIOY010000010.1"/>
</dbReference>
<dbReference type="InterPro" id="IPR050644">
    <property type="entry name" value="PG_Glycine_Bridge_Synth"/>
</dbReference>
<dbReference type="PANTHER" id="PTHR36174">
    <property type="entry name" value="LIPID II:GLYCINE GLYCYLTRANSFERASE"/>
    <property type="match status" value="1"/>
</dbReference>
<comment type="caution">
    <text evidence="2">The sequence shown here is derived from an EMBL/GenBank/DDBJ whole genome shotgun (WGS) entry which is preliminary data.</text>
</comment>
<dbReference type="SUPFAM" id="SSF55729">
    <property type="entry name" value="Acyl-CoA N-acyltransferases (Nat)"/>
    <property type="match status" value="1"/>
</dbReference>
<evidence type="ECO:0000259" key="1">
    <source>
        <dbReference type="Pfam" id="PF13480"/>
    </source>
</evidence>
<dbReference type="Pfam" id="PF13480">
    <property type="entry name" value="Acetyltransf_6"/>
    <property type="match status" value="1"/>
</dbReference>
<dbReference type="Gene3D" id="3.40.630.30">
    <property type="match status" value="1"/>
</dbReference>
<evidence type="ECO:0000313" key="3">
    <source>
        <dbReference type="Proteomes" id="UP001210720"/>
    </source>
</evidence>
<sequence>MTCDLPLPLPQSVPFAKTCTALGLPVRHHKQQCAGRVTLSWQVQSRTLPLLGRIDLISRGPVSQDPQHSIDWLWRWQRWHDGRPLVLNAENLSATVLRGAGFWPVMTPASLAILPLRDEQAMRAALAQKWRNRLNRALAQGVSISRHDLKSGHWILQAERQQARAKRYRGLPPEFCAAYARVNPGHAAVFEARRNGAPVAAAAFLRHGAMATWQMGYSSPAGRRCNAMNALLWRAALWLKEQGHSLLDLGTLNAQDAPGLTHFKRGTGAQIRTLSGTWLHMGSLAPLARRLPIRFAA</sequence>